<name>D1CIT7_THET1</name>
<dbReference type="RefSeq" id="WP_012876688.1">
    <property type="nucleotide sequence ID" value="NC_013526.1"/>
</dbReference>
<dbReference type="Pfam" id="PF08002">
    <property type="entry name" value="DUF1697"/>
    <property type="match status" value="1"/>
</dbReference>
<dbReference type="PANTHER" id="PTHR36439">
    <property type="entry name" value="BLL4334 PROTEIN"/>
    <property type="match status" value="1"/>
</dbReference>
<organism evidence="1 2">
    <name type="scientific">Thermobaculum terrenum (strain ATCC BAA-798 / CCMEE 7001 / YNP1)</name>
    <dbReference type="NCBI Taxonomy" id="525904"/>
    <lineage>
        <taxon>Bacteria</taxon>
        <taxon>Bacillati</taxon>
        <taxon>Chloroflexota</taxon>
        <taxon>Chloroflexia</taxon>
        <taxon>Candidatus Thermobaculales</taxon>
        <taxon>Candidatus Thermobaculaceae</taxon>
        <taxon>Thermobaculum</taxon>
    </lineage>
</organism>
<dbReference type="OrthoDB" id="9806494at2"/>
<evidence type="ECO:0000313" key="2">
    <source>
        <dbReference type="Proteomes" id="UP000000323"/>
    </source>
</evidence>
<dbReference type="PANTHER" id="PTHR36439:SF1">
    <property type="entry name" value="DUF1697 DOMAIN-CONTAINING PROTEIN"/>
    <property type="match status" value="1"/>
</dbReference>
<evidence type="ECO:0000313" key="1">
    <source>
        <dbReference type="EMBL" id="ACZ43657.1"/>
    </source>
</evidence>
<dbReference type="eggNOG" id="COG3797">
    <property type="taxonomic scope" value="Bacteria"/>
</dbReference>
<dbReference type="Gene3D" id="3.30.70.1280">
    <property type="entry name" value="SP0830-like domains"/>
    <property type="match status" value="1"/>
</dbReference>
<accession>D1CIT7</accession>
<protein>
    <recommendedName>
        <fullName evidence="3">DUF1697 domain-containing protein</fullName>
    </recommendedName>
</protein>
<dbReference type="HOGENOM" id="CLU_106303_2_0_0"/>
<dbReference type="AlphaFoldDB" id="D1CIT7"/>
<sequence length="176" mass="19693">MRTYIALLRGLGGKYTLPMQGLAEIMLELGLRDVRTYIQSGNAIFRSDRASTGEIAEEISSAINERYGFAPRVIILTPEELREAVASNPYPEAESAPTTLHLTFLSSVPEHPDLVKLERLRQAGERFTLRGRTFYFHAPNGVGRSKLFASIERALGVPGTARNWRTVCRLLEMVDQ</sequence>
<gene>
    <name evidence="1" type="ordered locus">Tter_2772</name>
</gene>
<dbReference type="SUPFAM" id="SSF160379">
    <property type="entry name" value="SP0830-like"/>
    <property type="match status" value="1"/>
</dbReference>
<dbReference type="InterPro" id="IPR012545">
    <property type="entry name" value="DUF1697"/>
</dbReference>
<dbReference type="EMBL" id="CP001826">
    <property type="protein sequence ID" value="ACZ43657.1"/>
    <property type="molecule type" value="Genomic_DNA"/>
</dbReference>
<proteinExistence type="predicted"/>
<evidence type="ECO:0008006" key="3">
    <source>
        <dbReference type="Google" id="ProtNLM"/>
    </source>
</evidence>
<reference evidence="2" key="1">
    <citation type="journal article" date="2010" name="Stand. Genomic Sci.">
        <title>Complete genome sequence of 'Thermobaculum terrenum' type strain (YNP1).</title>
        <authorList>
            <person name="Kiss H."/>
            <person name="Cleland D."/>
            <person name="Lapidus A."/>
            <person name="Lucas S."/>
            <person name="Glavina Del Rio T."/>
            <person name="Nolan M."/>
            <person name="Tice H."/>
            <person name="Han C."/>
            <person name="Goodwin L."/>
            <person name="Pitluck S."/>
            <person name="Liolios K."/>
            <person name="Ivanova N."/>
            <person name="Mavromatis K."/>
            <person name="Ovchinnikova G."/>
            <person name="Pati A."/>
            <person name="Chen A."/>
            <person name="Palaniappan K."/>
            <person name="Land M."/>
            <person name="Hauser L."/>
            <person name="Chang Y."/>
            <person name="Jeffries C."/>
            <person name="Lu M."/>
            <person name="Brettin T."/>
            <person name="Detter J."/>
            <person name="Goker M."/>
            <person name="Tindall B."/>
            <person name="Beck B."/>
            <person name="McDermott T."/>
            <person name="Woyke T."/>
            <person name="Bristow J."/>
            <person name="Eisen J."/>
            <person name="Markowitz V."/>
            <person name="Hugenholtz P."/>
            <person name="Kyrpides N."/>
            <person name="Klenk H."/>
            <person name="Cheng J."/>
        </authorList>
    </citation>
    <scope>NUCLEOTIDE SEQUENCE [LARGE SCALE GENOMIC DNA]</scope>
    <source>
        <strain evidence="2">ATCC BAA-798 / YNP1</strain>
    </source>
</reference>
<dbReference type="KEGG" id="ttr:Tter_2772"/>
<dbReference type="PIRSF" id="PIRSF008502">
    <property type="entry name" value="UCP008502"/>
    <property type="match status" value="1"/>
</dbReference>
<dbReference type="Proteomes" id="UP000000323">
    <property type="component" value="Chromosome 2"/>
</dbReference>
<keyword evidence="2" id="KW-1185">Reference proteome</keyword>